<keyword evidence="5" id="KW-0520">NAD</keyword>
<dbReference type="Gene3D" id="3.40.50.720">
    <property type="entry name" value="NAD(P)-binding Rossmann-like Domain"/>
    <property type="match status" value="1"/>
</dbReference>
<dbReference type="PROSITE" id="PS00059">
    <property type="entry name" value="ADH_ZINC"/>
    <property type="match status" value="1"/>
</dbReference>
<dbReference type="InterPro" id="IPR013149">
    <property type="entry name" value="ADH-like_C"/>
</dbReference>
<dbReference type="PANTHER" id="PTHR43880:SF12">
    <property type="entry name" value="ALCOHOL DEHYDROGENASE CLASS-3"/>
    <property type="match status" value="1"/>
</dbReference>
<gene>
    <name evidence="8" type="ORF">OHU17_24920</name>
</gene>
<dbReference type="SUPFAM" id="SSF51735">
    <property type="entry name" value="NAD(P)-binding Rossmann-fold domains"/>
    <property type="match status" value="1"/>
</dbReference>
<keyword evidence="3 6" id="KW-0862">Zinc</keyword>
<organism evidence="8 9">
    <name type="scientific">Streptomyces goshikiensis</name>
    <dbReference type="NCBI Taxonomy" id="1942"/>
    <lineage>
        <taxon>Bacteria</taxon>
        <taxon>Bacillati</taxon>
        <taxon>Actinomycetota</taxon>
        <taxon>Actinomycetes</taxon>
        <taxon>Kitasatosporales</taxon>
        <taxon>Streptomycetaceae</taxon>
        <taxon>Streptomyces</taxon>
    </lineage>
</organism>
<proteinExistence type="inferred from homology"/>
<evidence type="ECO:0000256" key="6">
    <source>
        <dbReference type="RuleBase" id="RU361277"/>
    </source>
</evidence>
<dbReference type="Gene3D" id="3.90.180.10">
    <property type="entry name" value="Medium-chain alcohol dehydrogenases, catalytic domain"/>
    <property type="match status" value="1"/>
</dbReference>
<keyword evidence="9" id="KW-1185">Reference proteome</keyword>
<feature type="domain" description="Enoyl reductase (ER)" evidence="7">
    <location>
        <begin position="10"/>
        <end position="354"/>
    </location>
</feature>
<evidence type="ECO:0000259" key="7">
    <source>
        <dbReference type="SMART" id="SM00829"/>
    </source>
</evidence>
<dbReference type="RefSeq" id="WP_328776613.1">
    <property type="nucleotide sequence ID" value="NZ_CP108057.1"/>
</dbReference>
<evidence type="ECO:0000256" key="2">
    <source>
        <dbReference type="ARBA" id="ARBA00022723"/>
    </source>
</evidence>
<dbReference type="Proteomes" id="UP001432075">
    <property type="component" value="Chromosome"/>
</dbReference>
<comment type="cofactor">
    <cofactor evidence="6">
        <name>Zn(2+)</name>
        <dbReference type="ChEBI" id="CHEBI:29105"/>
    </cofactor>
</comment>
<accession>A0ABZ1RR13</accession>
<keyword evidence="4" id="KW-0560">Oxidoreductase</keyword>
<comment type="similarity">
    <text evidence="1 6">Belongs to the zinc-containing alcohol dehydrogenase family.</text>
</comment>
<protein>
    <submittedName>
        <fullName evidence="8">Zn-dependent alcohol dehydrogenase</fullName>
    </submittedName>
</protein>
<dbReference type="SMART" id="SM00829">
    <property type="entry name" value="PKS_ER"/>
    <property type="match status" value="1"/>
</dbReference>
<dbReference type="SUPFAM" id="SSF50129">
    <property type="entry name" value="GroES-like"/>
    <property type="match status" value="1"/>
</dbReference>
<dbReference type="InterPro" id="IPR020843">
    <property type="entry name" value="ER"/>
</dbReference>
<evidence type="ECO:0000256" key="5">
    <source>
        <dbReference type="ARBA" id="ARBA00023027"/>
    </source>
</evidence>
<reference evidence="8" key="1">
    <citation type="submission" date="2022-10" db="EMBL/GenBank/DDBJ databases">
        <title>The complete genomes of actinobacterial strains from the NBC collection.</title>
        <authorList>
            <person name="Joergensen T.S."/>
            <person name="Alvarez Arevalo M."/>
            <person name="Sterndorff E.B."/>
            <person name="Faurdal D."/>
            <person name="Vuksanovic O."/>
            <person name="Mourched A.-S."/>
            <person name="Charusanti P."/>
            <person name="Shaw S."/>
            <person name="Blin K."/>
            <person name="Weber T."/>
        </authorList>
    </citation>
    <scope>NUCLEOTIDE SEQUENCE</scope>
    <source>
        <strain evidence="8">NBC_00283</strain>
    </source>
</reference>
<dbReference type="Pfam" id="PF00107">
    <property type="entry name" value="ADH_zinc_N"/>
    <property type="match status" value="1"/>
</dbReference>
<dbReference type="InterPro" id="IPR036291">
    <property type="entry name" value="NAD(P)-bd_dom_sf"/>
</dbReference>
<dbReference type="InterPro" id="IPR002328">
    <property type="entry name" value="ADH_Zn_CS"/>
</dbReference>
<dbReference type="InterPro" id="IPR011032">
    <property type="entry name" value="GroES-like_sf"/>
</dbReference>
<evidence type="ECO:0000256" key="4">
    <source>
        <dbReference type="ARBA" id="ARBA00023002"/>
    </source>
</evidence>
<dbReference type="Pfam" id="PF08240">
    <property type="entry name" value="ADH_N"/>
    <property type="match status" value="1"/>
</dbReference>
<sequence length="360" mass="37670">MRAALQSEIGQDKLEVVEDMEAVGFGPGKVRIRIRATGLCHSDLSAMSGVLPQPAPFIPGHEGSGEIVDVGDGVTTHRIGDRVLVCWLPPCGHCPACKRGQGHLCLEAFGNVATPNFRRTGTGTDVFGFAGTGTFAEEMVVPAACAVPIPDDLPYDIAALIGCGVTTGFGAAINTAQVETGSSVAVIGCGGVGISVIQGAKVRGAAQIIAVDPVASRREAALRFGATEAVAPEAFADAKNRITAGEGFDYVFEVVGKSATTQTAYEMTRRGGSVVVVGAGALDDNYSINMFSLFFDEKKILPSMYGGGDVLRSYERTIALWRAGRVDLAGLITHRVHLAEINDALDQMRTGVALRTCIEL</sequence>
<dbReference type="EMBL" id="CP108057">
    <property type="protein sequence ID" value="WUO48816.1"/>
    <property type="molecule type" value="Genomic_DNA"/>
</dbReference>
<dbReference type="CDD" id="cd08279">
    <property type="entry name" value="Zn_ADH_class_III"/>
    <property type="match status" value="1"/>
</dbReference>
<evidence type="ECO:0000256" key="3">
    <source>
        <dbReference type="ARBA" id="ARBA00022833"/>
    </source>
</evidence>
<dbReference type="PANTHER" id="PTHR43880">
    <property type="entry name" value="ALCOHOL DEHYDROGENASE"/>
    <property type="match status" value="1"/>
</dbReference>
<evidence type="ECO:0000313" key="9">
    <source>
        <dbReference type="Proteomes" id="UP001432075"/>
    </source>
</evidence>
<name>A0ABZ1RR13_9ACTN</name>
<keyword evidence="2 6" id="KW-0479">Metal-binding</keyword>
<evidence type="ECO:0000256" key="1">
    <source>
        <dbReference type="ARBA" id="ARBA00008072"/>
    </source>
</evidence>
<dbReference type="InterPro" id="IPR013154">
    <property type="entry name" value="ADH-like_N"/>
</dbReference>
<evidence type="ECO:0000313" key="8">
    <source>
        <dbReference type="EMBL" id="WUO48816.1"/>
    </source>
</evidence>